<keyword evidence="2" id="KW-1185">Reference proteome</keyword>
<protein>
    <submittedName>
        <fullName evidence="1">Uncharacterized protein</fullName>
    </submittedName>
</protein>
<evidence type="ECO:0000313" key="1">
    <source>
        <dbReference type="EMBL" id="WBL82291.1"/>
    </source>
</evidence>
<evidence type="ECO:0000313" key="2">
    <source>
        <dbReference type="Proteomes" id="UP001179614"/>
    </source>
</evidence>
<dbReference type="Proteomes" id="UP001179614">
    <property type="component" value="Chromosome"/>
</dbReference>
<name>A0ABY7MWJ0_9BRAD</name>
<dbReference type="EMBL" id="CP089391">
    <property type="protein sequence ID" value="WBL82291.1"/>
    <property type="molecule type" value="Genomic_DNA"/>
</dbReference>
<gene>
    <name evidence="1" type="ORF">I3J27_18335</name>
</gene>
<organism evidence="1 2">
    <name type="scientific">Bradyrhizobium xenonodulans</name>
    <dbReference type="NCBI Taxonomy" id="2736875"/>
    <lineage>
        <taxon>Bacteria</taxon>
        <taxon>Pseudomonadati</taxon>
        <taxon>Pseudomonadota</taxon>
        <taxon>Alphaproteobacteria</taxon>
        <taxon>Hyphomicrobiales</taxon>
        <taxon>Nitrobacteraceae</taxon>
        <taxon>Bradyrhizobium</taxon>
    </lineage>
</organism>
<sequence>MIEADSVHSTPRLSSSPNNVIDLSAARAVAPPPVALPPSNVAEVTALPVAPQSEEELDRQSQIMRAAVTYTALNGSLNGAWIAEHTGNSTVAEIVNEGVFERKDATLRKLTRLMRKAEAVRTVEIWSLASVAKVVMNQNGDGESGRNLQDFEVLFLQSLFELIERNCRYQERSA</sequence>
<accession>A0ABY7MWJ0</accession>
<proteinExistence type="predicted"/>
<dbReference type="RefSeq" id="WP_270172069.1">
    <property type="nucleotide sequence ID" value="NZ_CP089391.1"/>
</dbReference>
<reference evidence="1" key="1">
    <citation type="submission" date="2021-12" db="EMBL/GenBank/DDBJ databases">
        <title>Bradyrhizobium xenonodulans sp. nov.</title>
        <authorList>
            <person name="Claassens R."/>
            <person name="Venter S.N."/>
            <person name="Beukes C.W."/>
            <person name="Stepkowski T."/>
            <person name="Steenkamp E.T."/>
        </authorList>
    </citation>
    <scope>NUCLEOTIDE SEQUENCE</scope>
    <source>
        <strain evidence="1">14AB</strain>
    </source>
</reference>